<dbReference type="EMBL" id="JADGJQ010000084">
    <property type="protein sequence ID" value="KAJ3171800.1"/>
    <property type="molecule type" value="Genomic_DNA"/>
</dbReference>
<comment type="caution">
    <text evidence="2">The sequence shown here is derived from an EMBL/GenBank/DDBJ whole genome shotgun (WGS) entry which is preliminary data.</text>
</comment>
<feature type="compositionally biased region" description="Low complexity" evidence="1">
    <location>
        <begin position="649"/>
        <end position="659"/>
    </location>
</feature>
<dbReference type="AlphaFoldDB" id="A0AAD5TFG5"/>
<dbReference type="InterPro" id="IPR011990">
    <property type="entry name" value="TPR-like_helical_dom_sf"/>
</dbReference>
<protein>
    <submittedName>
        <fullName evidence="2">Uncharacterized protein</fullName>
    </submittedName>
</protein>
<reference evidence="2" key="1">
    <citation type="submission" date="2020-05" db="EMBL/GenBank/DDBJ databases">
        <title>Phylogenomic resolution of chytrid fungi.</title>
        <authorList>
            <person name="Stajich J.E."/>
            <person name="Amses K."/>
            <person name="Simmons R."/>
            <person name="Seto K."/>
            <person name="Myers J."/>
            <person name="Bonds A."/>
            <person name="Quandt C.A."/>
            <person name="Barry K."/>
            <person name="Liu P."/>
            <person name="Grigoriev I."/>
            <person name="Longcore J.E."/>
            <person name="James T.Y."/>
        </authorList>
    </citation>
    <scope>NUCLEOTIDE SEQUENCE</scope>
    <source>
        <strain evidence="2">JEL0379</strain>
    </source>
</reference>
<feature type="compositionally biased region" description="Polar residues" evidence="1">
    <location>
        <begin position="929"/>
        <end position="941"/>
    </location>
</feature>
<feature type="compositionally biased region" description="Pro residues" evidence="1">
    <location>
        <begin position="904"/>
        <end position="918"/>
    </location>
</feature>
<evidence type="ECO:0000256" key="1">
    <source>
        <dbReference type="SAM" id="MobiDB-lite"/>
    </source>
</evidence>
<keyword evidence="3" id="KW-1185">Reference proteome</keyword>
<organism evidence="2 3">
    <name type="scientific">Geranomyces variabilis</name>
    <dbReference type="NCBI Taxonomy" id="109894"/>
    <lineage>
        <taxon>Eukaryota</taxon>
        <taxon>Fungi</taxon>
        <taxon>Fungi incertae sedis</taxon>
        <taxon>Chytridiomycota</taxon>
        <taxon>Chytridiomycota incertae sedis</taxon>
        <taxon>Chytridiomycetes</taxon>
        <taxon>Spizellomycetales</taxon>
        <taxon>Powellomycetaceae</taxon>
        <taxon>Geranomyces</taxon>
    </lineage>
</organism>
<accession>A0AAD5TFG5</accession>
<feature type="compositionally biased region" description="Polar residues" evidence="1">
    <location>
        <begin position="767"/>
        <end position="782"/>
    </location>
</feature>
<gene>
    <name evidence="2" type="ORF">HDU87_008268</name>
</gene>
<dbReference type="Proteomes" id="UP001212152">
    <property type="component" value="Unassembled WGS sequence"/>
</dbReference>
<name>A0AAD5TFG5_9FUNG</name>
<proteinExistence type="predicted"/>
<feature type="compositionally biased region" description="Low complexity" evidence="1">
    <location>
        <begin position="919"/>
        <end position="928"/>
    </location>
</feature>
<evidence type="ECO:0000313" key="2">
    <source>
        <dbReference type="EMBL" id="KAJ3171800.1"/>
    </source>
</evidence>
<feature type="region of interest" description="Disordered" evidence="1">
    <location>
        <begin position="887"/>
        <end position="941"/>
    </location>
</feature>
<feature type="compositionally biased region" description="Low complexity" evidence="1">
    <location>
        <begin position="713"/>
        <end position="753"/>
    </location>
</feature>
<feature type="region of interest" description="Disordered" evidence="1">
    <location>
        <begin position="694"/>
        <end position="782"/>
    </location>
</feature>
<evidence type="ECO:0000313" key="3">
    <source>
        <dbReference type="Proteomes" id="UP001212152"/>
    </source>
</evidence>
<sequence>MSLSPRDPAAAYYGALRRRQFASVAAIDAFSAKSSGSNSRSPSNPTAHLRTVALAYFDAAAYSKAERFLRQYWDAVDQDDFEAMDALACTYVKLDKPIPALALYRQLLQNRPKSVSLALEVVRLSLLLAPAEDKSRLCQTVTSALRILQRCQDVHQKIPTEVLLALDETFKFVAQKCPECAIPTQLLPELLASAGLYETKRRESLHIWLARAILDSGVAESAWTYVTAHRQELGDSLPWLGILMQRFSDLELGCTSRTRDLDIAELNLWMHAAVTRQTFERDEQSSPEELLDLLTAFEQRLDATSSFLPLPDANATALWIAMRSEYTATLIMLRAMYDSRVISDELHIMSDVANCRPLIDAALSKWRLCMTYRELHFDHKLKQQAVQRLSLAGHNMLAILLCLESDQQPAHNPLTKTKIGDLPLLRVSYLAGAHLAKDVKSSLSWIQNDRLFLIDRDHFAASPWNLGRFANAAALYFSTDRLRMLLREIFPDMPESPTRNAGFDSARPTLTIADMEAFILRLLIRQTWWSSAVKMANPREAIFVACIGSWTPSAAQDSFWRTAIATNGKKALRCRHERMLDDEELSMWISEIRGAPPRDAADPATAAEKRNLCGRLGLLYADLAKSQGYREADARRYLEAWKKWNNAAPAHDAADPSSARNPPTIPDVAQADVDDALRAITYDRPDIIRAKSPLPSLVTPISGPRLELEPLSEESPGSPSPSGREIPGSPSPAPKTTEPAAPATPALATKAPTTPQPERSVDAHPSTPETTAAPTKMFSSARAQRHLKSLNELRSDESISTMLASSPLKPRRSLLDLLGTREPATPTRLAQPPSLSAAILMSTPTAANARPLFRPSFSPSDGAAAGSSPAAQRVAAVAAETTTTIIAPPRSPLGFVPRDRSAPPTTPAPPVSAAPPAVPAATATAKPTLSTEKAATGNSQMMTTPVKTEMEAALARTEMPRASSAVTETEKIGTAAVEATTVLPSARPPFRLVTHLASRFGGMGGEATANEILTAANPQKPAASPHTPTKIGARLERQMAMLEQLRQATPKLSTVTEEPAAR</sequence>
<dbReference type="Gene3D" id="1.25.40.10">
    <property type="entry name" value="Tetratricopeptide repeat domain"/>
    <property type="match status" value="1"/>
</dbReference>
<feature type="region of interest" description="Disordered" evidence="1">
    <location>
        <begin position="649"/>
        <end position="670"/>
    </location>
</feature>